<dbReference type="Proteomes" id="UP000004169">
    <property type="component" value="Unassembled WGS sequence"/>
</dbReference>
<organism evidence="2 3">
    <name type="scientific">Magnetospirillum molischianum DSM 120</name>
    <dbReference type="NCBI Taxonomy" id="1150626"/>
    <lineage>
        <taxon>Bacteria</taxon>
        <taxon>Pseudomonadati</taxon>
        <taxon>Pseudomonadota</taxon>
        <taxon>Alphaproteobacteria</taxon>
        <taxon>Rhodospirillales</taxon>
        <taxon>Rhodospirillaceae</taxon>
        <taxon>Magnetospirillum</taxon>
    </lineage>
</organism>
<reference evidence="2 3" key="1">
    <citation type="journal article" date="2012" name="J. Bacteriol.">
        <title>Draft Genome Sequence of the Purple Photosynthetic Bacterium Phaeospirillum molischianum DSM120, a Particularly Versatile Bacterium.</title>
        <authorList>
            <person name="Duquesne K."/>
            <person name="Prima V."/>
            <person name="Ji B."/>
            <person name="Rouy Z."/>
            <person name="Medigue C."/>
            <person name="Talla E."/>
            <person name="Sturgis J.N."/>
        </authorList>
    </citation>
    <scope>NUCLEOTIDE SEQUENCE [LARGE SCALE GENOMIC DNA]</scope>
    <source>
        <strain evidence="3">DSM120</strain>
    </source>
</reference>
<dbReference type="GO" id="GO:0000271">
    <property type="term" value="P:polysaccharide biosynthetic process"/>
    <property type="evidence" value="ECO:0007669"/>
    <property type="project" value="TreeGrafter"/>
</dbReference>
<dbReference type="PANTHER" id="PTHR30244">
    <property type="entry name" value="TRANSAMINASE"/>
    <property type="match status" value="1"/>
</dbReference>
<protein>
    <recommendedName>
        <fullName evidence="4">DegT/DnrJ/EryC1/StrS aminotransferase</fullName>
    </recommendedName>
</protein>
<evidence type="ECO:0000313" key="3">
    <source>
        <dbReference type="Proteomes" id="UP000004169"/>
    </source>
</evidence>
<comment type="caution">
    <text evidence="2">The sequence shown here is derived from an EMBL/GenBank/DDBJ whole genome shotgun (WGS) entry which is preliminary data.</text>
</comment>
<dbReference type="AlphaFoldDB" id="H8FVZ6"/>
<dbReference type="RefSeq" id="WP_002730253.1">
    <property type="nucleotide sequence ID" value="NZ_CAHP01000034.1"/>
</dbReference>
<evidence type="ECO:0008006" key="4">
    <source>
        <dbReference type="Google" id="ProtNLM"/>
    </source>
</evidence>
<evidence type="ECO:0000313" key="2">
    <source>
        <dbReference type="EMBL" id="CCG42534.1"/>
    </source>
</evidence>
<sequence length="369" mass="40096">MISQVPLLDQGMLARARLPAMSDSTLIQPWRRPDDEARLIDRSAHGLAALARAIAERLGRSPRVALPGWICSQALEPLRQTGAGLTYLPVSLRTGQIDWDAAERSGPFDILVVVHTFGEPVEMDPARALCARHDCFLVEDCAHALAPAAGIADAGDAVLFSPHKLFPLPEGAVLSLSSAASGWAADLDRALGRPPMAGDDRAWLNHRLFQDAVPDSLRRFVPQSGLSRFEADPPLSDPPSPVAPSDMARRLLAAADIAEETRRRRDNAEALSKVVSRLKDVRLLFPKSKAVPYRLALRADNPQVAAARFAALRQAHLPVESWPDLPPRVVADPNHADGAMTLRNTVLLLPVHGALNADDLARAYRRILK</sequence>
<proteinExistence type="inferred from homology"/>
<dbReference type="SUPFAM" id="SSF53383">
    <property type="entry name" value="PLP-dependent transferases"/>
    <property type="match status" value="1"/>
</dbReference>
<dbReference type="EMBL" id="CAHP01000034">
    <property type="protein sequence ID" value="CCG42534.1"/>
    <property type="molecule type" value="Genomic_DNA"/>
</dbReference>
<dbReference type="InterPro" id="IPR015421">
    <property type="entry name" value="PyrdxlP-dep_Trfase_major"/>
</dbReference>
<gene>
    <name evidence="2" type="ORF">PHAMO_40095</name>
</gene>
<dbReference type="GO" id="GO:0030170">
    <property type="term" value="F:pyridoxal phosphate binding"/>
    <property type="evidence" value="ECO:0007669"/>
    <property type="project" value="TreeGrafter"/>
</dbReference>
<dbReference type="Pfam" id="PF01041">
    <property type="entry name" value="DegT_DnrJ_EryC1"/>
    <property type="match status" value="1"/>
</dbReference>
<keyword evidence="1" id="KW-0663">Pyridoxal phosphate</keyword>
<dbReference type="GO" id="GO:0008483">
    <property type="term" value="F:transaminase activity"/>
    <property type="evidence" value="ECO:0007669"/>
    <property type="project" value="TreeGrafter"/>
</dbReference>
<dbReference type="OrthoDB" id="341858at2"/>
<dbReference type="Gene3D" id="3.40.640.10">
    <property type="entry name" value="Type I PLP-dependent aspartate aminotransferase-like (Major domain)"/>
    <property type="match status" value="1"/>
</dbReference>
<dbReference type="InterPro" id="IPR000653">
    <property type="entry name" value="DegT/StrS_aminotransferase"/>
</dbReference>
<comment type="similarity">
    <text evidence="1">Belongs to the DegT/DnrJ/EryC1 family.</text>
</comment>
<evidence type="ECO:0000256" key="1">
    <source>
        <dbReference type="RuleBase" id="RU004508"/>
    </source>
</evidence>
<accession>H8FVZ6</accession>
<dbReference type="PANTHER" id="PTHR30244:SF42">
    <property type="entry name" value="UDP-2-ACETAMIDO-2-DEOXY-3-OXO-D-GLUCURONATE AMINOTRANSFERASE"/>
    <property type="match status" value="1"/>
</dbReference>
<keyword evidence="3" id="KW-1185">Reference proteome</keyword>
<name>H8FVZ6_MAGML</name>
<dbReference type="eggNOG" id="COG0399">
    <property type="taxonomic scope" value="Bacteria"/>
</dbReference>
<dbReference type="InterPro" id="IPR015424">
    <property type="entry name" value="PyrdxlP-dep_Trfase"/>
</dbReference>
<dbReference type="STRING" id="1150626.PHAMO_40095"/>